<dbReference type="EMBL" id="JAMXLT020000010">
    <property type="protein sequence ID" value="MDW8548675.1"/>
    <property type="molecule type" value="Genomic_DNA"/>
</dbReference>
<protein>
    <submittedName>
        <fullName evidence="1">Uncharacterized protein</fullName>
    </submittedName>
</protein>
<evidence type="ECO:0000313" key="2">
    <source>
        <dbReference type="Proteomes" id="UP001204439"/>
    </source>
</evidence>
<proteinExistence type="predicted"/>
<comment type="caution">
    <text evidence="1">The sequence shown here is derived from an EMBL/GenBank/DDBJ whole genome shotgun (WGS) entry which is preliminary data.</text>
</comment>
<evidence type="ECO:0000313" key="1">
    <source>
        <dbReference type="EMBL" id="MDW8548675.1"/>
    </source>
</evidence>
<accession>A0ABU4JG65</accession>
<sequence length="147" mass="16617">MENLQKSLVNYLQNSDKSVQETLFVTTDVHPVWEDNPEILVLANEQILQPVGILPNEEILVFIGMHAKTMFTGKRDSVGFLITNFRILTQTDYSVIGKAESAQSTLFTKRQNVDDIVPTVWQDFSKKNQLSIPGEQLSAMQTALKTF</sequence>
<reference evidence="1 2" key="1">
    <citation type="submission" date="2023-11" db="EMBL/GenBank/DDBJ databases">
        <title>First isolation, identification, and characterization of non-pathogenic Epilithonimonas ginsengisoli isolated from diseased farmed rainbow trout (Oncorhynchus mykiss) in Chile.</title>
        <authorList>
            <person name="Miranda C.D."/>
            <person name="Irgang R."/>
            <person name="Concha C."/>
            <person name="Rojas R."/>
            <person name="Avendano R."/>
        </authorList>
    </citation>
    <scope>NUCLEOTIDE SEQUENCE [LARGE SCALE GENOMIC DNA]</scope>
    <source>
        <strain evidence="1 2">FP99</strain>
    </source>
</reference>
<name>A0ABU4JG65_9FLAO</name>
<dbReference type="RefSeq" id="WP_086048081.1">
    <property type="nucleotide sequence ID" value="NZ_JAMXLT020000010.1"/>
</dbReference>
<dbReference type="Proteomes" id="UP001204439">
    <property type="component" value="Unassembled WGS sequence"/>
</dbReference>
<keyword evidence="2" id="KW-1185">Reference proteome</keyword>
<organism evidence="1 2">
    <name type="scientific">Epilithonimonas ginsengisoli</name>
    <dbReference type="NCBI Taxonomy" id="1245592"/>
    <lineage>
        <taxon>Bacteria</taxon>
        <taxon>Pseudomonadati</taxon>
        <taxon>Bacteroidota</taxon>
        <taxon>Flavobacteriia</taxon>
        <taxon>Flavobacteriales</taxon>
        <taxon>Weeksellaceae</taxon>
        <taxon>Chryseobacterium group</taxon>
        <taxon>Epilithonimonas</taxon>
    </lineage>
</organism>
<gene>
    <name evidence="1" type="ORF">NG800_007120</name>
</gene>